<dbReference type="RefSeq" id="WP_128776909.1">
    <property type="nucleotide sequence ID" value="NZ_RYFI01000006.1"/>
</dbReference>
<organism evidence="1 2">
    <name type="scientific">Hansschlegelia zhihuaiae</name>
    <dbReference type="NCBI Taxonomy" id="405005"/>
    <lineage>
        <taxon>Bacteria</taxon>
        <taxon>Pseudomonadati</taxon>
        <taxon>Pseudomonadota</taxon>
        <taxon>Alphaproteobacteria</taxon>
        <taxon>Hyphomicrobiales</taxon>
        <taxon>Methylopilaceae</taxon>
        <taxon>Hansschlegelia</taxon>
    </lineage>
</organism>
<gene>
    <name evidence="1" type="ORF">EK403_07610</name>
</gene>
<name>A0A4Q0MLA5_9HYPH</name>
<dbReference type="AlphaFoldDB" id="A0A4Q0MLA5"/>
<accession>A0A4Q0MLA5</accession>
<evidence type="ECO:0000313" key="2">
    <source>
        <dbReference type="Proteomes" id="UP000289708"/>
    </source>
</evidence>
<reference evidence="1 2" key="1">
    <citation type="submission" date="2018-12" db="EMBL/GenBank/DDBJ databases">
        <title>bacterium Hansschlegelia zhihuaiae S113.</title>
        <authorList>
            <person name="He J."/>
        </authorList>
    </citation>
    <scope>NUCLEOTIDE SEQUENCE [LARGE SCALE GENOMIC DNA]</scope>
    <source>
        <strain evidence="1 2">S 113</strain>
    </source>
</reference>
<keyword evidence="2" id="KW-1185">Reference proteome</keyword>
<dbReference type="EMBL" id="RYFI01000006">
    <property type="protein sequence ID" value="RXF73836.1"/>
    <property type="molecule type" value="Genomic_DNA"/>
</dbReference>
<comment type="caution">
    <text evidence="1">The sequence shown here is derived from an EMBL/GenBank/DDBJ whole genome shotgun (WGS) entry which is preliminary data.</text>
</comment>
<dbReference type="Proteomes" id="UP000289708">
    <property type="component" value="Unassembled WGS sequence"/>
</dbReference>
<proteinExistence type="predicted"/>
<evidence type="ECO:0000313" key="1">
    <source>
        <dbReference type="EMBL" id="RXF73836.1"/>
    </source>
</evidence>
<protein>
    <submittedName>
        <fullName evidence="1">Uncharacterized protein</fullName>
    </submittedName>
</protein>
<sequence length="136" mass="14771">MTIARNRPNSAVLAPKDGTLAKVRLIACFPGSFVLQLVRLNEAGEATDVRTGPTINYQGDSRHCRRSRFDIEEFPVNLPIRQGDRMAVLATKIGFVYSAGDNGSQLFAPPLADGETGRTSFDQGTGIILLEGIYDD</sequence>